<evidence type="ECO:0000256" key="5">
    <source>
        <dbReference type="ARBA" id="ARBA00022692"/>
    </source>
</evidence>
<gene>
    <name evidence="11" type="ORF">NQ318_015110</name>
</gene>
<feature type="domain" description="Major facilitator superfamily (MFS) profile" evidence="10">
    <location>
        <begin position="55"/>
        <end position="574"/>
    </location>
</feature>
<evidence type="ECO:0000256" key="1">
    <source>
        <dbReference type="ARBA" id="ARBA00004141"/>
    </source>
</evidence>
<dbReference type="Gene3D" id="1.20.1250.20">
    <property type="entry name" value="MFS general substrate transporter like domains"/>
    <property type="match status" value="2"/>
</dbReference>
<evidence type="ECO:0000256" key="2">
    <source>
        <dbReference type="ARBA" id="ARBA00009598"/>
    </source>
</evidence>
<evidence type="ECO:0000313" key="12">
    <source>
        <dbReference type="Proteomes" id="UP001162162"/>
    </source>
</evidence>
<keyword evidence="12" id="KW-1185">Reference proteome</keyword>
<proteinExistence type="inferred from homology"/>
<feature type="transmembrane region" description="Helical" evidence="9">
    <location>
        <begin position="207"/>
        <end position="227"/>
    </location>
</feature>
<evidence type="ECO:0000256" key="8">
    <source>
        <dbReference type="SAM" id="MobiDB-lite"/>
    </source>
</evidence>
<dbReference type="PROSITE" id="PS50850">
    <property type="entry name" value="MFS"/>
    <property type="match status" value="1"/>
</dbReference>
<dbReference type="Proteomes" id="UP001162162">
    <property type="component" value="Unassembled WGS sequence"/>
</dbReference>
<feature type="transmembrane region" description="Helical" evidence="9">
    <location>
        <begin position="49"/>
        <end position="69"/>
    </location>
</feature>
<dbReference type="InterPro" id="IPR036259">
    <property type="entry name" value="MFS_trans_sf"/>
</dbReference>
<organism evidence="11 12">
    <name type="scientific">Aromia moschata</name>
    <dbReference type="NCBI Taxonomy" id="1265417"/>
    <lineage>
        <taxon>Eukaryota</taxon>
        <taxon>Metazoa</taxon>
        <taxon>Ecdysozoa</taxon>
        <taxon>Arthropoda</taxon>
        <taxon>Hexapoda</taxon>
        <taxon>Insecta</taxon>
        <taxon>Pterygota</taxon>
        <taxon>Neoptera</taxon>
        <taxon>Endopterygota</taxon>
        <taxon>Coleoptera</taxon>
        <taxon>Polyphaga</taxon>
        <taxon>Cucujiformia</taxon>
        <taxon>Chrysomeloidea</taxon>
        <taxon>Cerambycidae</taxon>
        <taxon>Cerambycinae</taxon>
        <taxon>Callichromatini</taxon>
        <taxon>Aromia</taxon>
    </lineage>
</organism>
<accession>A0AAV8YYT9</accession>
<dbReference type="PANTHER" id="PTHR43184:SF12">
    <property type="entry name" value="SUGAR PHOSPHATE EXCHANGER 3"/>
    <property type="match status" value="1"/>
</dbReference>
<reference evidence="11" key="1">
    <citation type="journal article" date="2023" name="Insect Mol. Biol.">
        <title>Genome sequencing provides insights into the evolution of gene families encoding plant cell wall-degrading enzymes in longhorned beetles.</title>
        <authorList>
            <person name="Shin N.R."/>
            <person name="Okamura Y."/>
            <person name="Kirsch R."/>
            <person name="Pauchet Y."/>
        </authorList>
    </citation>
    <scope>NUCLEOTIDE SEQUENCE</scope>
    <source>
        <strain evidence="11">AMC_N1</strain>
    </source>
</reference>
<dbReference type="InterPro" id="IPR011701">
    <property type="entry name" value="MFS"/>
</dbReference>
<dbReference type="FunFam" id="1.20.1250.20:FF:000028">
    <property type="entry name" value="Sugar phosphate exchanger 3 isoform 1"/>
    <property type="match status" value="1"/>
</dbReference>
<evidence type="ECO:0000256" key="9">
    <source>
        <dbReference type="SAM" id="Phobius"/>
    </source>
</evidence>
<comment type="similarity">
    <text evidence="2">Belongs to the major facilitator superfamily. Organophosphate:Pi antiporter (OPA) (TC 2.A.1.4) family.</text>
</comment>
<comment type="caution">
    <text evidence="11">The sequence shown here is derived from an EMBL/GenBank/DDBJ whole genome shotgun (WGS) entry which is preliminary data.</text>
</comment>
<dbReference type="GO" id="GO:0022857">
    <property type="term" value="F:transmembrane transporter activity"/>
    <property type="evidence" value="ECO:0007669"/>
    <property type="project" value="InterPro"/>
</dbReference>
<protein>
    <recommendedName>
        <fullName evidence="10">Major facilitator superfamily (MFS) profile domain-containing protein</fullName>
    </recommendedName>
</protein>
<feature type="transmembrane region" description="Helical" evidence="9">
    <location>
        <begin position="239"/>
        <end position="259"/>
    </location>
</feature>
<keyword evidence="6 9" id="KW-1133">Transmembrane helix</keyword>
<dbReference type="AlphaFoldDB" id="A0AAV8YYT9"/>
<comment type="subcellular location">
    <subcellularLocation>
        <location evidence="1">Membrane</location>
        <topology evidence="1">Multi-pass membrane protein</topology>
    </subcellularLocation>
</comment>
<dbReference type="EMBL" id="JAPWTK010000031">
    <property type="protein sequence ID" value="KAJ8956372.1"/>
    <property type="molecule type" value="Genomic_DNA"/>
</dbReference>
<keyword evidence="7 9" id="KW-0472">Membrane</keyword>
<sequence>MYCLLRHILRPLGRTTKMSLVYSEVPWGVRLLQKLTDKCCPRLHFNRELCYRASVVFLTYIAYMCYHLSRKPISVVKAVLHRNCSRLTPPSADEPSNWCDWAPFDGSDASASQMLGELDSAFLFCYAIAMFVSGFVAERVNLRYFLCLGMLMSGIFSYLFGIAKTYDIHNLVYYIVVQGMAGIFQTTGWPGVVTVMSNWFGKSKRGLIFGLWNSHTSIGNILGSLIAAEYVETDWALSFIIPGLIVGVAGFVLFLFLVVNPGDVGCASVNTSRNEHSVIINDRKRYRPLENQVANDSNSSGMGSDVDDTEILIGEQAVVSRARNVAGSNSEVQRRLTERSLLLPHSSSESSEQAIGFLDACCIPGVVEFSLALFFSKLVSYTFLYWLPLYVNASTTMSATLSADLSTLFDVGGIAGAVIAGVLSDKTEMPAATCSVMLVLAAPMMFFYQQLSTVSLGLNMILLVIVGLLVNGPYALITTAVSAELGTHHSLEGNSKALATVTAIIDGTGSIGSRRRSSAGRIRLELRLEAGVHNAGDLGHTGIGVAAAPCETRGGEVQEREEGRHQDRMRRIVF</sequence>
<feature type="transmembrane region" description="Helical" evidence="9">
    <location>
        <begin position="120"/>
        <end position="137"/>
    </location>
</feature>
<evidence type="ECO:0000256" key="7">
    <source>
        <dbReference type="ARBA" id="ARBA00023136"/>
    </source>
</evidence>
<dbReference type="SUPFAM" id="SSF103473">
    <property type="entry name" value="MFS general substrate transporter"/>
    <property type="match status" value="1"/>
</dbReference>
<feature type="transmembrane region" description="Helical" evidence="9">
    <location>
        <begin position="144"/>
        <end position="166"/>
    </location>
</feature>
<dbReference type="InterPro" id="IPR020846">
    <property type="entry name" value="MFS_dom"/>
</dbReference>
<dbReference type="Pfam" id="PF07690">
    <property type="entry name" value="MFS_1"/>
    <property type="match status" value="1"/>
</dbReference>
<feature type="transmembrane region" description="Helical" evidence="9">
    <location>
        <begin position="366"/>
        <end position="387"/>
    </location>
</feature>
<keyword evidence="3" id="KW-0813">Transport</keyword>
<name>A0AAV8YYT9_9CUCU</name>
<keyword evidence="5 9" id="KW-0812">Transmembrane</keyword>
<feature type="transmembrane region" description="Helical" evidence="9">
    <location>
        <begin position="407"/>
        <end position="424"/>
    </location>
</feature>
<evidence type="ECO:0000256" key="3">
    <source>
        <dbReference type="ARBA" id="ARBA00022448"/>
    </source>
</evidence>
<evidence type="ECO:0000259" key="10">
    <source>
        <dbReference type="PROSITE" id="PS50850"/>
    </source>
</evidence>
<feature type="transmembrane region" description="Helical" evidence="9">
    <location>
        <begin position="431"/>
        <end position="448"/>
    </location>
</feature>
<feature type="region of interest" description="Disordered" evidence="8">
    <location>
        <begin position="553"/>
        <end position="574"/>
    </location>
</feature>
<dbReference type="GO" id="GO:0016020">
    <property type="term" value="C:membrane"/>
    <property type="evidence" value="ECO:0007669"/>
    <property type="project" value="UniProtKB-SubCell"/>
</dbReference>
<feature type="transmembrane region" description="Helical" evidence="9">
    <location>
        <begin position="172"/>
        <end position="195"/>
    </location>
</feature>
<evidence type="ECO:0000256" key="6">
    <source>
        <dbReference type="ARBA" id="ARBA00022989"/>
    </source>
</evidence>
<feature type="transmembrane region" description="Helical" evidence="9">
    <location>
        <begin position="460"/>
        <end position="481"/>
    </location>
</feature>
<evidence type="ECO:0000256" key="4">
    <source>
        <dbReference type="ARBA" id="ARBA00022597"/>
    </source>
</evidence>
<evidence type="ECO:0000313" key="11">
    <source>
        <dbReference type="EMBL" id="KAJ8956372.1"/>
    </source>
</evidence>
<keyword evidence="4" id="KW-0762">Sugar transport</keyword>
<dbReference type="PANTHER" id="PTHR43184">
    <property type="entry name" value="MAJOR FACILITATOR SUPERFAMILY TRANSPORTER 16, ISOFORM B"/>
    <property type="match status" value="1"/>
</dbReference>